<dbReference type="PANTHER" id="PTHR36435:SF1">
    <property type="entry name" value="CAAX AMINO TERMINAL PROTEASE FAMILY PROTEIN"/>
    <property type="match status" value="1"/>
</dbReference>
<feature type="transmembrane region" description="Helical" evidence="1">
    <location>
        <begin position="72"/>
        <end position="94"/>
    </location>
</feature>
<keyword evidence="1" id="KW-0472">Membrane</keyword>
<evidence type="ECO:0000313" key="4">
    <source>
        <dbReference type="Proteomes" id="UP000013041"/>
    </source>
</evidence>
<comment type="caution">
    <text evidence="3">The sequence shown here is derived from an EMBL/GenBank/DDBJ whole genome shotgun (WGS) entry which is preliminary data.</text>
</comment>
<name>R0ANG3_9FIRM</name>
<dbReference type="GO" id="GO:0080120">
    <property type="term" value="P:CAAX-box protein maturation"/>
    <property type="evidence" value="ECO:0007669"/>
    <property type="project" value="UniProtKB-ARBA"/>
</dbReference>
<evidence type="ECO:0000313" key="3">
    <source>
        <dbReference type="EMBL" id="ENZ37958.1"/>
    </source>
</evidence>
<protein>
    <recommendedName>
        <fullName evidence="2">CAAX prenyl protease 2/Lysostaphin resistance protein A-like domain-containing protein</fullName>
    </recommendedName>
</protein>
<dbReference type="HOGENOM" id="CLU_1040920_0_0_9"/>
<keyword evidence="1" id="KW-1133">Transmembrane helix</keyword>
<sequence length="266" mass="29402">MVFLVFTAWLILSQVMISLVQAFFAPAGYGFLAGITYAAQAGAHVVFIWIFRSHLPHAAGKKEAGLRNGLQMVLFSAMTGIGLCMAHRVLFFLFPQIAQSTLGQMTAEEQSRILNSARTPAYFLYVGLIGPVLEELVFRGILFNCCSGKYGRWYPVFITALLFAVFHRNPVQFASAICMGLILGSLLTLTGDIRITMMIHISNNVFSVMQSLFVKSGPEFSLSPAGIIASVLMGFLFLVWGFVQIKKRWSRGEPMTQIKGSGLRRL</sequence>
<keyword evidence="1" id="KW-0812">Transmembrane</keyword>
<evidence type="ECO:0000259" key="2">
    <source>
        <dbReference type="Pfam" id="PF02517"/>
    </source>
</evidence>
<dbReference type="InterPro" id="IPR003675">
    <property type="entry name" value="Rce1/LyrA-like_dom"/>
</dbReference>
<feature type="transmembrane region" description="Helical" evidence="1">
    <location>
        <begin position="121"/>
        <end position="138"/>
    </location>
</feature>
<dbReference type="AlphaFoldDB" id="R0ANG3"/>
<accession>R0ANG3</accession>
<dbReference type="Pfam" id="PF02517">
    <property type="entry name" value="Rce1-like"/>
    <property type="match status" value="1"/>
</dbReference>
<feature type="transmembrane region" description="Helical" evidence="1">
    <location>
        <begin position="220"/>
        <end position="243"/>
    </location>
</feature>
<feature type="transmembrane region" description="Helical" evidence="1">
    <location>
        <begin position="150"/>
        <end position="167"/>
    </location>
</feature>
<dbReference type="PATRIC" id="fig|997897.5.peg.3136"/>
<dbReference type="Proteomes" id="UP000013041">
    <property type="component" value="Unassembled WGS sequence"/>
</dbReference>
<dbReference type="PANTHER" id="PTHR36435">
    <property type="entry name" value="SLR1288 PROTEIN"/>
    <property type="match status" value="1"/>
</dbReference>
<proteinExistence type="predicted"/>
<dbReference type="InterPro" id="IPR052710">
    <property type="entry name" value="CAAX_protease"/>
</dbReference>
<reference evidence="3 4" key="1">
    <citation type="submission" date="2013-01" db="EMBL/GenBank/DDBJ databases">
        <title>The Genome Sequence of Clostridium bolteae 90B8.</title>
        <authorList>
            <consortium name="The Broad Institute Genome Sequencing Platform"/>
            <person name="Earl A."/>
            <person name="Ward D."/>
            <person name="Feldgarden M."/>
            <person name="Gevers D."/>
            <person name="Courvalin P."/>
            <person name="Lambert T."/>
            <person name="Walker B."/>
            <person name="Young S.K."/>
            <person name="Zeng Q."/>
            <person name="Gargeya S."/>
            <person name="Fitzgerald M."/>
            <person name="Haas B."/>
            <person name="Abouelleil A."/>
            <person name="Alvarado L."/>
            <person name="Arachchi H.M."/>
            <person name="Berlin A.M."/>
            <person name="Chapman S.B."/>
            <person name="Dewar J."/>
            <person name="Goldberg J."/>
            <person name="Griggs A."/>
            <person name="Gujja S."/>
            <person name="Hansen M."/>
            <person name="Howarth C."/>
            <person name="Imamovic A."/>
            <person name="Larimer J."/>
            <person name="McCowan C."/>
            <person name="Murphy C."/>
            <person name="Neiman D."/>
            <person name="Pearson M."/>
            <person name="Priest M."/>
            <person name="Roberts A."/>
            <person name="Saif S."/>
            <person name="Shea T."/>
            <person name="Sisk P."/>
            <person name="Sykes S."/>
            <person name="Wortman J."/>
            <person name="Nusbaum C."/>
            <person name="Birren B."/>
        </authorList>
    </citation>
    <scope>NUCLEOTIDE SEQUENCE [LARGE SCALE GENOMIC DNA]</scope>
    <source>
        <strain evidence="3 4">90B8</strain>
    </source>
</reference>
<feature type="domain" description="CAAX prenyl protease 2/Lysostaphin resistance protein A-like" evidence="2">
    <location>
        <begin position="120"/>
        <end position="206"/>
    </location>
</feature>
<dbReference type="RefSeq" id="WP_002572586.1">
    <property type="nucleotide sequence ID" value="NZ_KB851154.1"/>
</dbReference>
<organism evidence="3 4">
    <name type="scientific">Enterocloster bolteae 90B8</name>
    <dbReference type="NCBI Taxonomy" id="997897"/>
    <lineage>
        <taxon>Bacteria</taxon>
        <taxon>Bacillati</taxon>
        <taxon>Bacillota</taxon>
        <taxon>Clostridia</taxon>
        <taxon>Lachnospirales</taxon>
        <taxon>Lachnospiraceae</taxon>
        <taxon>Enterocloster</taxon>
    </lineage>
</organism>
<dbReference type="GO" id="GO:0004175">
    <property type="term" value="F:endopeptidase activity"/>
    <property type="evidence" value="ECO:0007669"/>
    <property type="project" value="UniProtKB-ARBA"/>
</dbReference>
<evidence type="ECO:0000256" key="1">
    <source>
        <dbReference type="SAM" id="Phobius"/>
    </source>
</evidence>
<gene>
    <name evidence="3" type="ORF">HMPREF1097_02967</name>
</gene>
<dbReference type="EMBL" id="AGYG01000020">
    <property type="protein sequence ID" value="ENZ37958.1"/>
    <property type="molecule type" value="Genomic_DNA"/>
</dbReference>
<feature type="transmembrane region" description="Helical" evidence="1">
    <location>
        <begin position="32"/>
        <end position="51"/>
    </location>
</feature>